<dbReference type="GO" id="GO:0006887">
    <property type="term" value="P:exocytosis"/>
    <property type="evidence" value="ECO:0007669"/>
    <property type="project" value="TreeGrafter"/>
</dbReference>
<dbReference type="CDD" id="cd15886">
    <property type="entry name" value="SNARE_SEC9N"/>
    <property type="match status" value="1"/>
</dbReference>
<evidence type="ECO:0000259" key="3">
    <source>
        <dbReference type="PROSITE" id="PS50192"/>
    </source>
</evidence>
<feature type="region of interest" description="Disordered" evidence="2">
    <location>
        <begin position="1"/>
        <end position="25"/>
    </location>
</feature>
<sequence length="170" mass="19315">MQQSYNQSTPYYQKSAPSHSSAYRDPYAVQNGIQGFDPEEEEIQGLKYQIRSTKQESLSSTRNALRLARETEETATNTMVKLGEQSELVDPKAQRERYQFEATESDDELEDELDGNLDEIAALSARMNILGRAMGQEVDAQNKRLQRVGDKTTALDTRIYAGTKRLETLR</sequence>
<dbReference type="CDD" id="cd15857">
    <property type="entry name" value="SNARE_SEC9C"/>
    <property type="match status" value="1"/>
</dbReference>
<dbReference type="GO" id="GO:0019905">
    <property type="term" value="F:syntaxin binding"/>
    <property type="evidence" value="ECO:0007669"/>
    <property type="project" value="TreeGrafter"/>
</dbReference>
<gene>
    <name evidence="4" type="ORF">MGL_3577</name>
</gene>
<feature type="domain" description="T-SNARE coiled-coil homology" evidence="3">
    <location>
        <begin position="107"/>
        <end position="169"/>
    </location>
</feature>
<protein>
    <recommendedName>
        <fullName evidence="3">t-SNARE coiled-coil homology domain-containing protein</fullName>
    </recommendedName>
</protein>
<reference evidence="4 5" key="1">
    <citation type="journal article" date="2007" name="Proc. Natl. Acad. Sci. U.S.A.">
        <title>Dandruff-associated Malassezia genomes reveal convergent and divergent virulence traits shared with plant and human fungal pathogens.</title>
        <authorList>
            <person name="Xu J."/>
            <person name="Saunders C.W."/>
            <person name="Hu P."/>
            <person name="Grant R.A."/>
            <person name="Boekhout T."/>
            <person name="Kuramae E.E."/>
            <person name="Kronstad J.W."/>
            <person name="Deangelis Y.M."/>
            <person name="Reeder N.L."/>
            <person name="Johnstone K.R."/>
            <person name="Leland M."/>
            <person name="Fieno A.M."/>
            <person name="Begley W.M."/>
            <person name="Sun Y."/>
            <person name="Lacey M.P."/>
            <person name="Chaudhary T."/>
            <person name="Keough T."/>
            <person name="Chu L."/>
            <person name="Sears R."/>
            <person name="Yuan B."/>
            <person name="Dawson T.L.Jr."/>
        </authorList>
    </citation>
    <scope>NUCLEOTIDE SEQUENCE [LARGE SCALE GENOMIC DNA]</scope>
    <source>
        <strain evidence="5">ATCC MYA-4612 / CBS 7966</strain>
    </source>
</reference>
<dbReference type="PANTHER" id="PTHR19305">
    <property type="entry name" value="SYNAPTOSOMAL ASSOCIATED PROTEIN"/>
    <property type="match status" value="1"/>
</dbReference>
<dbReference type="Gene3D" id="1.20.5.110">
    <property type="match status" value="2"/>
</dbReference>
<evidence type="ECO:0000313" key="5">
    <source>
        <dbReference type="Proteomes" id="UP000008837"/>
    </source>
</evidence>
<comment type="similarity">
    <text evidence="1">Belongs to the SNAP-25 family.</text>
</comment>
<dbReference type="SMART" id="SM00397">
    <property type="entry name" value="t_SNARE"/>
    <property type="match status" value="1"/>
</dbReference>
<dbReference type="SUPFAM" id="SSF58038">
    <property type="entry name" value="SNARE fusion complex"/>
    <property type="match status" value="2"/>
</dbReference>
<proteinExistence type="inferred from homology"/>
<dbReference type="GO" id="GO:0006906">
    <property type="term" value="P:vesicle fusion"/>
    <property type="evidence" value="ECO:0007669"/>
    <property type="project" value="TreeGrafter"/>
</dbReference>
<evidence type="ECO:0000256" key="2">
    <source>
        <dbReference type="SAM" id="MobiDB-lite"/>
    </source>
</evidence>
<organism evidence="4 5">
    <name type="scientific">Malassezia globosa (strain ATCC MYA-4612 / CBS 7966)</name>
    <name type="common">Dandruff-associated fungus</name>
    <dbReference type="NCBI Taxonomy" id="425265"/>
    <lineage>
        <taxon>Eukaryota</taxon>
        <taxon>Fungi</taxon>
        <taxon>Dikarya</taxon>
        <taxon>Basidiomycota</taxon>
        <taxon>Ustilaginomycotina</taxon>
        <taxon>Malasseziomycetes</taxon>
        <taxon>Malasseziales</taxon>
        <taxon>Malasseziaceae</taxon>
        <taxon>Malassezia</taxon>
    </lineage>
</organism>
<evidence type="ECO:0000313" key="4">
    <source>
        <dbReference type="EMBL" id="EDP41896.1"/>
    </source>
</evidence>
<dbReference type="GO" id="GO:0005886">
    <property type="term" value="C:plasma membrane"/>
    <property type="evidence" value="ECO:0007669"/>
    <property type="project" value="TreeGrafter"/>
</dbReference>
<dbReference type="EMBL" id="AAYY01000014">
    <property type="protein sequence ID" value="EDP41896.1"/>
    <property type="molecule type" value="Genomic_DNA"/>
</dbReference>
<dbReference type="PANTHER" id="PTHR19305:SF9">
    <property type="entry name" value="SYNAPTOSOMAL-ASSOCIATED PROTEIN 29"/>
    <property type="match status" value="1"/>
</dbReference>
<dbReference type="PROSITE" id="PS50192">
    <property type="entry name" value="T_SNARE"/>
    <property type="match status" value="1"/>
</dbReference>
<dbReference type="RefSeq" id="XP_001729110.1">
    <property type="nucleotide sequence ID" value="XM_001729058.1"/>
</dbReference>
<dbReference type="VEuPathDB" id="FungiDB:MGL_3577"/>
<feature type="compositionally biased region" description="Polar residues" evidence="2">
    <location>
        <begin position="1"/>
        <end position="21"/>
    </location>
</feature>
<keyword evidence="5" id="KW-1185">Reference proteome</keyword>
<dbReference type="InParanoid" id="A8QA11"/>
<dbReference type="InterPro" id="IPR000727">
    <property type="entry name" value="T_SNARE_dom"/>
</dbReference>
<dbReference type="GeneID" id="5853416"/>
<evidence type="ECO:0000256" key="1">
    <source>
        <dbReference type="ARBA" id="ARBA00009480"/>
    </source>
</evidence>
<dbReference type="Proteomes" id="UP000008837">
    <property type="component" value="Unassembled WGS sequence"/>
</dbReference>
<dbReference type="STRING" id="425265.A8QA11"/>
<dbReference type="KEGG" id="mgl:MGL_3577"/>
<comment type="caution">
    <text evidence="4">The sequence shown here is derived from an EMBL/GenBank/DDBJ whole genome shotgun (WGS) entry which is preliminary data.</text>
</comment>
<dbReference type="OrthoDB" id="18679at2759"/>
<accession>A8QA11</accession>
<dbReference type="GO" id="GO:0005484">
    <property type="term" value="F:SNAP receptor activity"/>
    <property type="evidence" value="ECO:0007669"/>
    <property type="project" value="TreeGrafter"/>
</dbReference>
<dbReference type="GO" id="GO:0031201">
    <property type="term" value="C:SNARE complex"/>
    <property type="evidence" value="ECO:0007669"/>
    <property type="project" value="TreeGrafter"/>
</dbReference>
<dbReference type="FunCoup" id="A8QA11">
    <property type="interactions" value="16"/>
</dbReference>
<dbReference type="AlphaFoldDB" id="A8QA11"/>
<name>A8QA11_MALGO</name>